<keyword evidence="1" id="KW-0732">Signal</keyword>
<dbReference type="EMBL" id="JARQZJ010000010">
    <property type="protein sequence ID" value="KAK9872273.1"/>
    <property type="molecule type" value="Genomic_DNA"/>
</dbReference>
<dbReference type="AlphaFoldDB" id="A0AAW1TPP0"/>
<evidence type="ECO:0000313" key="3">
    <source>
        <dbReference type="Proteomes" id="UP001431783"/>
    </source>
</evidence>
<reference evidence="2 3" key="1">
    <citation type="submission" date="2023-03" db="EMBL/GenBank/DDBJ databases">
        <title>Genome insight into feeding habits of ladybird beetles.</title>
        <authorList>
            <person name="Li H.-S."/>
            <person name="Huang Y.-H."/>
            <person name="Pang H."/>
        </authorList>
    </citation>
    <scope>NUCLEOTIDE SEQUENCE [LARGE SCALE GENOMIC DNA]</scope>
    <source>
        <strain evidence="2">SYSU_2023b</strain>
        <tissue evidence="2">Whole body</tissue>
    </source>
</reference>
<name>A0AAW1TPP0_9CUCU</name>
<gene>
    <name evidence="2" type="ORF">WA026_017076</name>
</gene>
<protein>
    <submittedName>
        <fullName evidence="2">Uncharacterized protein</fullName>
    </submittedName>
</protein>
<proteinExistence type="predicted"/>
<organism evidence="2 3">
    <name type="scientific">Henosepilachna vigintioctopunctata</name>
    <dbReference type="NCBI Taxonomy" id="420089"/>
    <lineage>
        <taxon>Eukaryota</taxon>
        <taxon>Metazoa</taxon>
        <taxon>Ecdysozoa</taxon>
        <taxon>Arthropoda</taxon>
        <taxon>Hexapoda</taxon>
        <taxon>Insecta</taxon>
        <taxon>Pterygota</taxon>
        <taxon>Neoptera</taxon>
        <taxon>Endopterygota</taxon>
        <taxon>Coleoptera</taxon>
        <taxon>Polyphaga</taxon>
        <taxon>Cucujiformia</taxon>
        <taxon>Coccinelloidea</taxon>
        <taxon>Coccinellidae</taxon>
        <taxon>Epilachninae</taxon>
        <taxon>Epilachnini</taxon>
        <taxon>Henosepilachna</taxon>
    </lineage>
</organism>
<evidence type="ECO:0000256" key="1">
    <source>
        <dbReference type="SAM" id="SignalP"/>
    </source>
</evidence>
<comment type="caution">
    <text evidence="2">The sequence shown here is derived from an EMBL/GenBank/DDBJ whole genome shotgun (WGS) entry which is preliminary data.</text>
</comment>
<feature type="signal peptide" evidence="1">
    <location>
        <begin position="1"/>
        <end position="21"/>
    </location>
</feature>
<keyword evidence="3" id="KW-1185">Reference proteome</keyword>
<dbReference type="Proteomes" id="UP001431783">
    <property type="component" value="Unassembled WGS sequence"/>
</dbReference>
<sequence>MWKTFLLLNIIYLSFVTESYQDVPADIHRQISVNRSGKLPTNFNKTGRKIEAVLDKNGIVIKILDRPKLRHRHGKRNNNKKKKQPYGGWTSETEKKIIENVRCRRYNRGYYFPNGCTNYCNCPFVYSKYNCAACPYRPTPTYFPPYVPPVIISK</sequence>
<feature type="chain" id="PRO_5043542217" evidence="1">
    <location>
        <begin position="22"/>
        <end position="154"/>
    </location>
</feature>
<accession>A0AAW1TPP0</accession>
<evidence type="ECO:0000313" key="2">
    <source>
        <dbReference type="EMBL" id="KAK9872273.1"/>
    </source>
</evidence>